<gene>
    <name evidence="2" type="ORF">PACLA_8A079062</name>
</gene>
<feature type="compositionally biased region" description="Polar residues" evidence="1">
    <location>
        <begin position="245"/>
        <end position="257"/>
    </location>
</feature>
<feature type="compositionally biased region" description="Basic residues" evidence="1">
    <location>
        <begin position="1"/>
        <end position="15"/>
    </location>
</feature>
<dbReference type="Proteomes" id="UP001152795">
    <property type="component" value="Unassembled WGS sequence"/>
</dbReference>
<feature type="non-terminal residue" evidence="2">
    <location>
        <position position="1"/>
    </location>
</feature>
<feature type="region of interest" description="Disordered" evidence="1">
    <location>
        <begin position="132"/>
        <end position="263"/>
    </location>
</feature>
<evidence type="ECO:0000256" key="1">
    <source>
        <dbReference type="SAM" id="MobiDB-lite"/>
    </source>
</evidence>
<feature type="compositionally biased region" description="Acidic residues" evidence="1">
    <location>
        <begin position="197"/>
        <end position="220"/>
    </location>
</feature>
<dbReference type="SUPFAM" id="SSF52113">
    <property type="entry name" value="BRCT domain"/>
    <property type="match status" value="1"/>
</dbReference>
<comment type="caution">
    <text evidence="2">The sequence shown here is derived from an EMBL/GenBank/DDBJ whole genome shotgun (WGS) entry which is preliminary data.</text>
</comment>
<feature type="region of interest" description="Disordered" evidence="1">
    <location>
        <begin position="1"/>
        <end position="28"/>
    </location>
</feature>
<name>A0A6S7JAW1_PARCT</name>
<proteinExistence type="predicted"/>
<dbReference type="OrthoDB" id="205514at2759"/>
<dbReference type="Pfam" id="PF00533">
    <property type="entry name" value="BRCT"/>
    <property type="match status" value="1"/>
</dbReference>
<feature type="compositionally biased region" description="Polar residues" evidence="1">
    <location>
        <begin position="170"/>
        <end position="184"/>
    </location>
</feature>
<dbReference type="AlphaFoldDB" id="A0A6S7JAW1"/>
<dbReference type="SMART" id="SM00292">
    <property type="entry name" value="BRCT"/>
    <property type="match status" value="1"/>
</dbReference>
<organism evidence="2 3">
    <name type="scientific">Paramuricea clavata</name>
    <name type="common">Red gorgonian</name>
    <name type="synonym">Violescent sea-whip</name>
    <dbReference type="NCBI Taxonomy" id="317549"/>
    <lineage>
        <taxon>Eukaryota</taxon>
        <taxon>Metazoa</taxon>
        <taxon>Cnidaria</taxon>
        <taxon>Anthozoa</taxon>
        <taxon>Octocorallia</taxon>
        <taxon>Malacalcyonacea</taxon>
        <taxon>Plexauridae</taxon>
        <taxon>Paramuricea</taxon>
    </lineage>
</organism>
<evidence type="ECO:0000313" key="2">
    <source>
        <dbReference type="EMBL" id="CAB4027788.1"/>
    </source>
</evidence>
<dbReference type="EMBL" id="CACRXK020015019">
    <property type="protein sequence ID" value="CAB4027788.1"/>
    <property type="molecule type" value="Genomic_DNA"/>
</dbReference>
<feature type="compositionally biased region" description="Polar residues" evidence="1">
    <location>
        <begin position="137"/>
        <end position="148"/>
    </location>
</feature>
<evidence type="ECO:0000313" key="3">
    <source>
        <dbReference type="Proteomes" id="UP001152795"/>
    </source>
</evidence>
<reference evidence="2" key="1">
    <citation type="submission" date="2020-04" db="EMBL/GenBank/DDBJ databases">
        <authorList>
            <person name="Alioto T."/>
            <person name="Alioto T."/>
            <person name="Gomez Garrido J."/>
        </authorList>
    </citation>
    <scope>NUCLEOTIDE SEQUENCE</scope>
    <source>
        <strain evidence="2">A484AB</strain>
    </source>
</reference>
<protein>
    <submittedName>
        <fullName evidence="2">Uncharacterized protein</fullName>
    </submittedName>
</protein>
<accession>A0A6S7JAW1</accession>
<dbReference type="PROSITE" id="PS50172">
    <property type="entry name" value="BRCT"/>
    <property type="match status" value="1"/>
</dbReference>
<sequence length="263" mass="28455">MAKNVSRKSSQKVGRKQPLPSPEKAEASETTAQYLKGIKAIIIEQGLGKTRASILGKQLARHGGVEVTKLSDDTTHVLVGNSIKLAKLAGILKVKEISEKIKVVRADWLSASLKDGRLVDFTSFSLRENDAGRSKTIHTSTEGMSCKTQGKRSRDALDELPCTDIKDNTDSNGLSDCQMPTTSKGGSGCKRRKVETDGDSDYINSDDDTEEGGTDSSDDDGGMKPTEISPHISPHKKGDTWICTKPSSSKPENVNQHITEKLE</sequence>
<dbReference type="InterPro" id="IPR036420">
    <property type="entry name" value="BRCT_dom_sf"/>
</dbReference>
<dbReference type="InterPro" id="IPR001357">
    <property type="entry name" value="BRCT_dom"/>
</dbReference>
<dbReference type="Gene3D" id="3.40.50.10190">
    <property type="entry name" value="BRCT domain"/>
    <property type="match status" value="1"/>
</dbReference>
<keyword evidence="3" id="KW-1185">Reference proteome</keyword>